<evidence type="ECO:0000259" key="2">
    <source>
        <dbReference type="Pfam" id="PF01935"/>
    </source>
</evidence>
<proteinExistence type="predicted"/>
<gene>
    <name evidence="3" type="ORF">DVR09_16765</name>
</gene>
<name>A0A345YJK2_9SPHN</name>
<dbReference type="KEGG" id="err:DVR09_16765"/>
<dbReference type="InterPro" id="IPR008571">
    <property type="entry name" value="HerA-like"/>
</dbReference>
<accession>A0A345YJK2</accession>
<dbReference type="OrthoDB" id="9806951at2"/>
<keyword evidence="4" id="KW-1185">Reference proteome</keyword>
<evidence type="ECO:0000313" key="3">
    <source>
        <dbReference type="EMBL" id="AXK44104.1"/>
    </source>
</evidence>
<dbReference type="AlphaFoldDB" id="A0A345YJK2"/>
<evidence type="ECO:0000256" key="1">
    <source>
        <dbReference type="SAM" id="MobiDB-lite"/>
    </source>
</evidence>
<keyword evidence="3" id="KW-0614">Plasmid</keyword>
<dbReference type="Proteomes" id="UP000254508">
    <property type="component" value="Plasmid unnamed"/>
</dbReference>
<dbReference type="PANTHER" id="PTHR42957">
    <property type="entry name" value="HELICASE MJ1565-RELATED"/>
    <property type="match status" value="1"/>
</dbReference>
<dbReference type="SUPFAM" id="SSF52540">
    <property type="entry name" value="P-loop containing nucleoside triphosphate hydrolases"/>
    <property type="match status" value="1"/>
</dbReference>
<reference evidence="3 4" key="1">
    <citation type="submission" date="2018-07" db="EMBL/GenBank/DDBJ databases">
        <title>Genome sequence of Erythrobacter strain YH-07, an antagonistic bacterium isolated from Yellow Sea.</title>
        <authorList>
            <person name="Tang T."/>
            <person name="Liu Q."/>
            <person name="Sun X."/>
        </authorList>
    </citation>
    <scope>NUCLEOTIDE SEQUENCE [LARGE SCALE GENOMIC DNA]</scope>
    <source>
        <strain evidence="3 4">YH-07</strain>
        <plasmid evidence="3 4">unnamed</plasmid>
    </source>
</reference>
<dbReference type="EMBL" id="CP031358">
    <property type="protein sequence ID" value="AXK44104.1"/>
    <property type="molecule type" value="Genomic_DNA"/>
</dbReference>
<dbReference type="InterPro" id="IPR027417">
    <property type="entry name" value="P-loop_NTPase"/>
</dbReference>
<dbReference type="Gene3D" id="3.40.50.300">
    <property type="entry name" value="P-loop containing nucleotide triphosphate hydrolases"/>
    <property type="match status" value="2"/>
</dbReference>
<sequence length="478" mass="53093">MNMMVDIGRAKFPSKNPQDNPMIVWDPSRAISGHAMIVGSSGVGKTYRLRYLIRSLIEANRNVNIHILDVHGDIAPQANNRVIFSETTEYGLNPLEVVTDPEFGGVRRRINSIIAMINRTTTKLGVRQEATLRALLSDLYTANGYDPKDPRTWDPRSNPKARGRTAKTKRHPGISDLAAMCAWRLNVLVTGGGADAYRALHMVNRLARQEGADSDLAKRALTEVQQLAKNADGVEVNHILGEIEKLAKKINKESVKGTNTDSSKLDSAITKASDTYDAFLQSIKSGRELEEYIKYDSVEVLKAVHERIKGLDAAGIFKDQPPDFSQSDPLRVYDIKALSEDEQSMFAEVLLERLFVEAKSRGQKDAPDTFIVIDEAHKFMSTDGEHIINRMAREVRKFGVGLILVSQNFDHFPEDLIANSAMTMILGLHDMHHSKAERKLGLKTGKLKFIKPRYSAMVQVRSGAGNGLANAFNDVVLS</sequence>
<dbReference type="Pfam" id="PF01935">
    <property type="entry name" value="DUF87"/>
    <property type="match status" value="1"/>
</dbReference>
<feature type="domain" description="Helicase HerA central" evidence="2">
    <location>
        <begin position="26"/>
        <end position="94"/>
    </location>
</feature>
<protein>
    <submittedName>
        <fullName evidence="3">DUF87 domain-containing protein</fullName>
    </submittedName>
</protein>
<evidence type="ECO:0000313" key="4">
    <source>
        <dbReference type="Proteomes" id="UP000254508"/>
    </source>
</evidence>
<feature type="compositionally biased region" description="Basic residues" evidence="1">
    <location>
        <begin position="159"/>
        <end position="170"/>
    </location>
</feature>
<dbReference type="InterPro" id="IPR002789">
    <property type="entry name" value="HerA_central"/>
</dbReference>
<organism evidence="3 4">
    <name type="scientific">Erythrobacter aureus</name>
    <dbReference type="NCBI Taxonomy" id="2182384"/>
    <lineage>
        <taxon>Bacteria</taxon>
        <taxon>Pseudomonadati</taxon>
        <taxon>Pseudomonadota</taxon>
        <taxon>Alphaproteobacteria</taxon>
        <taxon>Sphingomonadales</taxon>
        <taxon>Erythrobacteraceae</taxon>
        <taxon>Erythrobacter/Porphyrobacter group</taxon>
        <taxon>Erythrobacter</taxon>
    </lineage>
</organism>
<feature type="region of interest" description="Disordered" evidence="1">
    <location>
        <begin position="146"/>
        <end position="170"/>
    </location>
</feature>
<dbReference type="PANTHER" id="PTHR42957:SF1">
    <property type="entry name" value="HELICASE MJ1565-RELATED"/>
    <property type="match status" value="1"/>
</dbReference>
<geneLocation type="plasmid" evidence="3 4">
    <name>unnamed</name>
</geneLocation>